<proteinExistence type="predicted"/>
<evidence type="ECO:0000313" key="2">
    <source>
        <dbReference type="Proteomes" id="UP000541810"/>
    </source>
</evidence>
<keyword evidence="2" id="KW-1185">Reference proteome</keyword>
<name>A0A7X0H5X0_9BACT</name>
<reference evidence="1 2" key="1">
    <citation type="submission" date="2020-08" db="EMBL/GenBank/DDBJ databases">
        <title>Genomic Encyclopedia of Type Strains, Phase IV (KMG-IV): sequencing the most valuable type-strain genomes for metagenomic binning, comparative biology and taxonomic classification.</title>
        <authorList>
            <person name="Goeker M."/>
        </authorList>
    </citation>
    <scope>NUCLEOTIDE SEQUENCE [LARGE SCALE GENOMIC DNA]</scope>
    <source>
        <strain evidence="1 2">DSM 103725</strain>
    </source>
</reference>
<dbReference type="Proteomes" id="UP000541810">
    <property type="component" value="Unassembled WGS sequence"/>
</dbReference>
<gene>
    <name evidence="1" type="ORF">HNQ40_001702</name>
</gene>
<sequence length="140" mass="15311">MRKHATSRSRGFTIVESLIAGVILALFAAALAGTTAQSSRAALRAQDHRKAAEWLDTVFNRIDMIGPARLASEGPVQGALDDRFNWSLSLDNDALYPDLYLVSVVISYTGADGRPARVEGHTQIHDPVGRRLVVARWEDL</sequence>
<protein>
    <submittedName>
        <fullName evidence="1">Tfp pilus assembly protein PilV</fullName>
    </submittedName>
</protein>
<accession>A0A7X0H5X0</accession>
<comment type="caution">
    <text evidence="1">The sequence shown here is derived from an EMBL/GenBank/DDBJ whole genome shotgun (WGS) entry which is preliminary data.</text>
</comment>
<dbReference type="EMBL" id="JACHGY010000001">
    <property type="protein sequence ID" value="MBB6429896.1"/>
    <property type="molecule type" value="Genomic_DNA"/>
</dbReference>
<organism evidence="1 2">
    <name type="scientific">Algisphaera agarilytica</name>
    <dbReference type="NCBI Taxonomy" id="1385975"/>
    <lineage>
        <taxon>Bacteria</taxon>
        <taxon>Pseudomonadati</taxon>
        <taxon>Planctomycetota</taxon>
        <taxon>Phycisphaerae</taxon>
        <taxon>Phycisphaerales</taxon>
        <taxon>Phycisphaeraceae</taxon>
        <taxon>Algisphaera</taxon>
    </lineage>
</organism>
<dbReference type="AlphaFoldDB" id="A0A7X0H5X0"/>
<evidence type="ECO:0000313" key="1">
    <source>
        <dbReference type="EMBL" id="MBB6429896.1"/>
    </source>
</evidence>
<dbReference type="RefSeq" id="WP_184677452.1">
    <property type="nucleotide sequence ID" value="NZ_JACHGY010000001.1"/>
</dbReference>